<dbReference type="Pfam" id="PF00072">
    <property type="entry name" value="Response_reg"/>
    <property type="match status" value="1"/>
</dbReference>
<dbReference type="Pfam" id="PF13432">
    <property type="entry name" value="TPR_16"/>
    <property type="match status" value="1"/>
</dbReference>
<evidence type="ECO:0000313" key="4">
    <source>
        <dbReference type="EMBL" id="WPU65785.1"/>
    </source>
</evidence>
<evidence type="ECO:0000313" key="5">
    <source>
        <dbReference type="Proteomes" id="UP001324634"/>
    </source>
</evidence>
<organism evidence="4 5">
    <name type="scientific">Peredibacter starrii</name>
    <dbReference type="NCBI Taxonomy" id="28202"/>
    <lineage>
        <taxon>Bacteria</taxon>
        <taxon>Pseudomonadati</taxon>
        <taxon>Bdellovibrionota</taxon>
        <taxon>Bacteriovoracia</taxon>
        <taxon>Bacteriovoracales</taxon>
        <taxon>Bacteriovoracaceae</taxon>
        <taxon>Peredibacter</taxon>
    </lineage>
</organism>
<feature type="domain" description="Response regulatory" evidence="3">
    <location>
        <begin position="15"/>
        <end position="135"/>
    </location>
</feature>
<dbReference type="Gene3D" id="1.25.40.10">
    <property type="entry name" value="Tetratricopeptide repeat domain"/>
    <property type="match status" value="1"/>
</dbReference>
<dbReference type="SUPFAM" id="SSF48452">
    <property type="entry name" value="TPR-like"/>
    <property type="match status" value="1"/>
</dbReference>
<name>A0AAX4HR15_9BACT</name>
<evidence type="ECO:0000256" key="1">
    <source>
        <dbReference type="ARBA" id="ARBA00022553"/>
    </source>
</evidence>
<dbReference type="InterPro" id="IPR011990">
    <property type="entry name" value="TPR-like_helical_dom_sf"/>
</dbReference>
<dbReference type="Gene3D" id="3.40.50.2300">
    <property type="match status" value="1"/>
</dbReference>
<reference evidence="4 5" key="1">
    <citation type="submission" date="2023-11" db="EMBL/GenBank/DDBJ databases">
        <title>Peredibacter starrii A3.12.</title>
        <authorList>
            <person name="Mitchell R.J."/>
        </authorList>
    </citation>
    <scope>NUCLEOTIDE SEQUENCE [LARGE SCALE GENOMIC DNA]</scope>
    <source>
        <strain evidence="4 5">A3.12</strain>
    </source>
</reference>
<dbReference type="SMART" id="SM00448">
    <property type="entry name" value="REC"/>
    <property type="match status" value="1"/>
</dbReference>
<protein>
    <submittedName>
        <fullName evidence="4">Response regulator</fullName>
    </submittedName>
</protein>
<dbReference type="SUPFAM" id="SSF52172">
    <property type="entry name" value="CheY-like"/>
    <property type="match status" value="1"/>
</dbReference>
<dbReference type="Proteomes" id="UP001324634">
    <property type="component" value="Chromosome"/>
</dbReference>
<evidence type="ECO:0000259" key="3">
    <source>
        <dbReference type="PROSITE" id="PS50110"/>
    </source>
</evidence>
<dbReference type="PANTHER" id="PTHR44591:SF3">
    <property type="entry name" value="RESPONSE REGULATORY DOMAIN-CONTAINING PROTEIN"/>
    <property type="match status" value="1"/>
</dbReference>
<sequence>MDKKDIFREFLEKNEVLIVDKNPGSRNRLLKTMFDLGGKRHMMHTAGHLSEAEEIIKTKKIGVVLSDYFIGGGSGFDLFKMIREKNPDNKELCLILVTANISQTAVAKAAEEDVDSFIIKPYTIQSIQENLISTVSAKVKPSDYVVKIEEGKGLLNAGNYDAAERALKEATEMHPKPALALFYLGQLEYLRNHVNEAQGSYAQGLSFNNIHYKCLVGLYEIFMREEKHVEAYQIVKKIAKYFPANPDRLMQIVRLAIRTGNFQDMQSYYEIFTSLDERAESMVNYIGAGLYIAGKYNLLNNNPELALLFFDNIAISCSEFTKFTRAIISVLVEHNMGSEAEKYLNRFPSSAKEHEDFLISKFLVTTQKSSDNGAIIRMGLEIYNRNIRDYACLQALIRAMKKNGYKEEKMAPYKAEIQALFPDKAPVFA</sequence>
<proteinExistence type="predicted"/>
<dbReference type="EMBL" id="CP139487">
    <property type="protein sequence ID" value="WPU65785.1"/>
    <property type="molecule type" value="Genomic_DNA"/>
</dbReference>
<dbReference type="InterPro" id="IPR001789">
    <property type="entry name" value="Sig_transdc_resp-reg_receiver"/>
</dbReference>
<dbReference type="KEGG" id="psti:SOO65_03400"/>
<keyword evidence="5" id="KW-1185">Reference proteome</keyword>
<dbReference type="InterPro" id="IPR011006">
    <property type="entry name" value="CheY-like_superfamily"/>
</dbReference>
<keyword evidence="1 2" id="KW-0597">Phosphoprotein</keyword>
<dbReference type="InterPro" id="IPR050595">
    <property type="entry name" value="Bact_response_regulator"/>
</dbReference>
<dbReference type="PROSITE" id="PS50110">
    <property type="entry name" value="RESPONSE_REGULATORY"/>
    <property type="match status" value="1"/>
</dbReference>
<dbReference type="PANTHER" id="PTHR44591">
    <property type="entry name" value="STRESS RESPONSE REGULATOR PROTEIN 1"/>
    <property type="match status" value="1"/>
</dbReference>
<dbReference type="RefSeq" id="WP_321396937.1">
    <property type="nucleotide sequence ID" value="NZ_CP139487.1"/>
</dbReference>
<evidence type="ECO:0000256" key="2">
    <source>
        <dbReference type="PROSITE-ProRule" id="PRU00169"/>
    </source>
</evidence>
<gene>
    <name evidence="4" type="ORF">SOO65_03400</name>
</gene>
<feature type="modified residue" description="4-aspartylphosphate" evidence="2">
    <location>
        <position position="67"/>
    </location>
</feature>
<dbReference type="AlphaFoldDB" id="A0AAX4HR15"/>
<accession>A0AAX4HR15</accession>
<dbReference type="CDD" id="cd00156">
    <property type="entry name" value="REC"/>
    <property type="match status" value="1"/>
</dbReference>
<dbReference type="GO" id="GO:0000160">
    <property type="term" value="P:phosphorelay signal transduction system"/>
    <property type="evidence" value="ECO:0007669"/>
    <property type="project" value="InterPro"/>
</dbReference>